<dbReference type="GO" id="GO:0005524">
    <property type="term" value="F:ATP binding"/>
    <property type="evidence" value="ECO:0007669"/>
    <property type="project" value="UniProtKB-UniRule"/>
</dbReference>
<dbReference type="Gene3D" id="2.90.10.10">
    <property type="entry name" value="Bulb-type lectin domain"/>
    <property type="match status" value="2"/>
</dbReference>
<evidence type="ECO:0000256" key="9">
    <source>
        <dbReference type="ARBA" id="ARBA00022741"/>
    </source>
</evidence>
<dbReference type="FunFam" id="2.90.10.30:FF:000001">
    <property type="entry name" value="Serine/threonine-protein kinase"/>
    <property type="match status" value="1"/>
</dbReference>
<evidence type="ECO:0000256" key="7">
    <source>
        <dbReference type="ARBA" id="ARBA00022729"/>
    </source>
</evidence>
<keyword evidence="16" id="KW-0325">Glycoprotein</keyword>
<feature type="domain" description="Protein kinase" evidence="21">
    <location>
        <begin position="516"/>
        <end position="804"/>
    </location>
</feature>
<keyword evidence="9 19" id="KW-0547">Nucleotide-binding</keyword>
<dbReference type="InterPro" id="IPR051343">
    <property type="entry name" value="G-type_lectin_kinases/EP1-like"/>
</dbReference>
<dbReference type="InterPro" id="IPR000719">
    <property type="entry name" value="Prot_kinase_dom"/>
</dbReference>
<evidence type="ECO:0000256" key="3">
    <source>
        <dbReference type="ARBA" id="ARBA00022527"/>
    </source>
</evidence>
<feature type="binding site" evidence="19">
    <location>
        <position position="548"/>
    </location>
    <ligand>
        <name>ATP</name>
        <dbReference type="ChEBI" id="CHEBI:30616"/>
    </ligand>
</feature>
<dbReference type="FunFam" id="2.90.10.10:FF:000013">
    <property type="entry name" value="G-type lectin S-receptor-like serine/threonine-protein kinase LECRK1"/>
    <property type="match status" value="1"/>
</dbReference>
<keyword evidence="15" id="KW-0675">Receptor</keyword>
<evidence type="ECO:0000256" key="18">
    <source>
        <dbReference type="ARBA" id="ARBA00048679"/>
    </source>
</evidence>
<dbReference type="Pfam" id="PF00069">
    <property type="entry name" value="Pkinase"/>
    <property type="match status" value="1"/>
</dbReference>
<dbReference type="Gene3D" id="1.10.510.10">
    <property type="entry name" value="Transferase(Phosphotransferase) domain 1"/>
    <property type="match status" value="1"/>
</dbReference>
<gene>
    <name evidence="24" type="primary">LOC113700683</name>
</gene>
<comment type="subcellular location">
    <subcellularLocation>
        <location evidence="1">Membrane</location>
        <topology evidence="1">Single-pass type I membrane protein</topology>
    </subcellularLocation>
</comment>
<name>A0A6P6TER6_COFAR</name>
<keyword evidence="13" id="KW-0472">Membrane</keyword>
<dbReference type="InterPro" id="IPR024171">
    <property type="entry name" value="SRK-like_kinase"/>
</dbReference>
<evidence type="ECO:0000256" key="20">
    <source>
        <dbReference type="SAM" id="SignalP"/>
    </source>
</evidence>
<keyword evidence="14" id="KW-1015">Disulfide bond</keyword>
<dbReference type="PANTHER" id="PTHR47976">
    <property type="entry name" value="G-TYPE LECTIN S-RECEPTOR-LIKE SERINE/THREONINE-PROTEIN KINASE SD2-5"/>
    <property type="match status" value="1"/>
</dbReference>
<keyword evidence="7 20" id="KW-0732">Signal</keyword>
<keyword evidence="5" id="KW-0808">Transferase</keyword>
<evidence type="ECO:0000256" key="12">
    <source>
        <dbReference type="ARBA" id="ARBA00022989"/>
    </source>
</evidence>
<evidence type="ECO:0000256" key="16">
    <source>
        <dbReference type="ARBA" id="ARBA00023180"/>
    </source>
</evidence>
<evidence type="ECO:0000259" key="22">
    <source>
        <dbReference type="PROSITE" id="PS50927"/>
    </source>
</evidence>
<dbReference type="PANTHER" id="PTHR47976:SF15">
    <property type="entry name" value="G-TYPE LECTIN S-RECEPTOR-LIKE SERINE_THREONINE-PROTEIN KINASE RLK1"/>
    <property type="match status" value="1"/>
</dbReference>
<dbReference type="AlphaFoldDB" id="A0A6P6TER6"/>
<keyword evidence="11 19" id="KW-0067">ATP-binding</keyword>
<dbReference type="InterPro" id="IPR008271">
    <property type="entry name" value="Ser/Thr_kinase_AS"/>
</dbReference>
<reference evidence="24" key="2">
    <citation type="submission" date="2025-08" db="UniProtKB">
        <authorList>
            <consortium name="RefSeq"/>
        </authorList>
    </citation>
    <scope>IDENTIFICATION</scope>
    <source>
        <tissue evidence="24">Leaves</tissue>
    </source>
</reference>
<dbReference type="PROSITE" id="PS00107">
    <property type="entry name" value="PROTEIN_KINASE_ATP"/>
    <property type="match status" value="1"/>
</dbReference>
<dbReference type="GO" id="GO:0030246">
    <property type="term" value="F:carbohydrate binding"/>
    <property type="evidence" value="ECO:0007669"/>
    <property type="project" value="UniProtKB-KW"/>
</dbReference>
<keyword evidence="23" id="KW-1185">Reference proteome</keyword>
<dbReference type="OrthoDB" id="1930390at2759"/>
<keyword evidence="8" id="KW-0430">Lectin</keyword>
<evidence type="ECO:0000256" key="6">
    <source>
        <dbReference type="ARBA" id="ARBA00022692"/>
    </source>
</evidence>
<dbReference type="FunFam" id="3.30.200.20:FF:000059">
    <property type="entry name" value="S-receptor-like serine/threonine-protein kinase"/>
    <property type="match status" value="1"/>
</dbReference>
<dbReference type="SUPFAM" id="SSF56112">
    <property type="entry name" value="Protein kinase-like (PK-like)"/>
    <property type="match status" value="1"/>
</dbReference>
<protein>
    <recommendedName>
        <fullName evidence="2">non-specific serine/threonine protein kinase</fullName>
        <ecNumber evidence="2">2.7.11.1</ecNumber>
    </recommendedName>
</protein>
<dbReference type="GO" id="GO:0004674">
    <property type="term" value="F:protein serine/threonine kinase activity"/>
    <property type="evidence" value="ECO:0007669"/>
    <property type="project" value="UniProtKB-KW"/>
</dbReference>
<keyword evidence="12" id="KW-1133">Transmembrane helix</keyword>
<feature type="chain" id="PRO_5028339866" description="non-specific serine/threonine protein kinase" evidence="20">
    <location>
        <begin position="23"/>
        <end position="807"/>
    </location>
</feature>
<reference evidence="23" key="1">
    <citation type="journal article" date="2025" name="Foods">
        <title>Unveiling the Microbial Signatures of Arabica Coffee Cherries: Insights into Ripeness Specific Diversity, Functional Traits, and Implications for Quality and Safety.</title>
        <authorList>
            <consortium name="RefSeq"/>
            <person name="Tenea G.N."/>
            <person name="Cifuentes V."/>
            <person name="Reyes P."/>
            <person name="Cevallos-Vallejos M."/>
        </authorList>
    </citation>
    <scope>NUCLEOTIDE SEQUENCE [LARGE SCALE GENOMIC DNA]</scope>
</reference>
<dbReference type="Proteomes" id="UP001652660">
    <property type="component" value="Chromosome 1e"/>
</dbReference>
<dbReference type="RefSeq" id="XP_027076948.1">
    <property type="nucleotide sequence ID" value="XM_027221147.2"/>
</dbReference>
<evidence type="ECO:0000313" key="23">
    <source>
        <dbReference type="Proteomes" id="UP001652660"/>
    </source>
</evidence>
<feature type="signal peptide" evidence="20">
    <location>
        <begin position="1"/>
        <end position="22"/>
    </location>
</feature>
<evidence type="ECO:0000256" key="11">
    <source>
        <dbReference type="ARBA" id="ARBA00022840"/>
    </source>
</evidence>
<dbReference type="InterPro" id="IPR017441">
    <property type="entry name" value="Protein_kinase_ATP_BS"/>
</dbReference>
<dbReference type="SUPFAM" id="SSF51110">
    <property type="entry name" value="alpha-D-mannose-specific plant lectins"/>
    <property type="match status" value="1"/>
</dbReference>
<dbReference type="InterPro" id="IPR036426">
    <property type="entry name" value="Bulb-type_lectin_dom_sf"/>
</dbReference>
<sequence>MAYVFLIHLTCFTLFCPFHILAQNSGLVSVGSILAANESSIPWLSPSGDFAFGFRQLQDKDMFLLSIWYDKIPDKTVAWYVGSLGNPVPRGSTVELQAKRGLVLRDPQGQDIWSTATIYDEVNYGFMNNTGNFIIMASNNYTRLWESFRFAVDTILPLQRLTYGSVLYSRQSETNFSRGRFSLRFHQDGNLLLRVGSVPILDANAVYYSSQTSDAVNPLNSGQFVMFDSKASIYIQMRNNQTMQLTPFGIPPVSENYHRATLDFDGAFTHYFHPRTFTGKPNWTAFWAIPENICTAMDGTKGSGVCGYNSVCSLVGRKPVCECPQGYSLLDPNDKYGGCTPNFNQSCDELEQLPVEDKYDILGGSDIEWSNKSEYEVVNPSTEARCRKACLQDCLCAVAVLRNSSCWKKKLPLSNGRSVTNINSKVFLKYSKSDLPRQPHNLYPASARSKDRENLILVESVLLGTSLLLNIVIIGAICFGFQVIYQNNKLNLHPSKNGVEINLHCFSYKKLAEATNGFREELGRGSFGIVYKGEIKVGSFKDTVAVKKLDRVAQDAEKEFLAEVNTIGQTNHKHLVRLLGFCYEKQHRLLVYEYMGNGTLASLLFGKTIPSWKLRTQIATGIARGLVYLHDECSSQMIHCDIKPQNILLDDYYNARISDFGLAKLLQINQSRTLTNIRGTRGYVAPEWFRNTQITSKVDVYSFGVLLLEIICCRRHVEDADIGEGRNAILTDWAWDCFQERRLDALVENDFEVLEDRMELEKYVKIGIWCIQEDPSPRPTMRKVSHMLEGIVEVMIPPCPSPFFSTI</sequence>
<keyword evidence="3" id="KW-0723">Serine/threonine-protein kinase</keyword>
<dbReference type="CDD" id="cd14066">
    <property type="entry name" value="STKc_IRAK"/>
    <property type="match status" value="1"/>
</dbReference>
<feature type="domain" description="Bulb-type lectin" evidence="22">
    <location>
        <begin position="25"/>
        <end position="148"/>
    </location>
</feature>
<evidence type="ECO:0000256" key="13">
    <source>
        <dbReference type="ARBA" id="ARBA00023136"/>
    </source>
</evidence>
<evidence type="ECO:0000256" key="1">
    <source>
        <dbReference type="ARBA" id="ARBA00004479"/>
    </source>
</evidence>
<dbReference type="EC" id="2.7.11.1" evidence="2"/>
<dbReference type="GO" id="GO:0016020">
    <property type="term" value="C:membrane"/>
    <property type="evidence" value="ECO:0007669"/>
    <property type="project" value="UniProtKB-SubCell"/>
</dbReference>
<evidence type="ECO:0000256" key="17">
    <source>
        <dbReference type="ARBA" id="ARBA00047899"/>
    </source>
</evidence>
<proteinExistence type="predicted"/>
<keyword evidence="10" id="KW-0418">Kinase</keyword>
<dbReference type="InterPro" id="IPR001480">
    <property type="entry name" value="Bulb-type_lectin_dom"/>
</dbReference>
<evidence type="ECO:0000259" key="21">
    <source>
        <dbReference type="PROSITE" id="PS50011"/>
    </source>
</evidence>
<dbReference type="PROSITE" id="PS00108">
    <property type="entry name" value="PROTEIN_KINASE_ST"/>
    <property type="match status" value="1"/>
</dbReference>
<comment type="catalytic activity">
    <reaction evidence="18">
        <text>L-seryl-[protein] + ATP = O-phospho-L-seryl-[protein] + ADP + H(+)</text>
        <dbReference type="Rhea" id="RHEA:17989"/>
        <dbReference type="Rhea" id="RHEA-COMP:9863"/>
        <dbReference type="Rhea" id="RHEA-COMP:11604"/>
        <dbReference type="ChEBI" id="CHEBI:15378"/>
        <dbReference type="ChEBI" id="CHEBI:29999"/>
        <dbReference type="ChEBI" id="CHEBI:30616"/>
        <dbReference type="ChEBI" id="CHEBI:83421"/>
        <dbReference type="ChEBI" id="CHEBI:456216"/>
        <dbReference type="EC" id="2.7.11.1"/>
    </reaction>
</comment>
<keyword evidence="4" id="KW-0245">EGF-like domain</keyword>
<dbReference type="PROSITE" id="PS50927">
    <property type="entry name" value="BULB_LECTIN"/>
    <property type="match status" value="1"/>
</dbReference>
<evidence type="ECO:0000256" key="10">
    <source>
        <dbReference type="ARBA" id="ARBA00022777"/>
    </source>
</evidence>
<evidence type="ECO:0000313" key="24">
    <source>
        <dbReference type="RefSeq" id="XP_027076948.1"/>
    </source>
</evidence>
<dbReference type="Gene3D" id="3.30.200.20">
    <property type="entry name" value="Phosphorylase Kinase, domain 1"/>
    <property type="match status" value="1"/>
</dbReference>
<dbReference type="PIRSF" id="PIRSF000641">
    <property type="entry name" value="SRK"/>
    <property type="match status" value="1"/>
</dbReference>
<evidence type="ECO:0000256" key="2">
    <source>
        <dbReference type="ARBA" id="ARBA00012513"/>
    </source>
</evidence>
<evidence type="ECO:0000256" key="19">
    <source>
        <dbReference type="PROSITE-ProRule" id="PRU10141"/>
    </source>
</evidence>
<evidence type="ECO:0000256" key="5">
    <source>
        <dbReference type="ARBA" id="ARBA00022679"/>
    </source>
</evidence>
<dbReference type="GeneID" id="113700683"/>
<dbReference type="SMART" id="SM00220">
    <property type="entry name" value="S_TKc"/>
    <property type="match status" value="1"/>
</dbReference>
<keyword evidence="6" id="KW-0812">Transmembrane</keyword>
<dbReference type="PROSITE" id="PS50011">
    <property type="entry name" value="PROTEIN_KINASE_DOM"/>
    <property type="match status" value="1"/>
</dbReference>
<dbReference type="FunFam" id="1.10.510.10:FF:000237">
    <property type="entry name" value="G-type lectin S-receptor-like serine/threonine-protein kinase"/>
    <property type="match status" value="1"/>
</dbReference>
<dbReference type="InterPro" id="IPR011009">
    <property type="entry name" value="Kinase-like_dom_sf"/>
</dbReference>
<comment type="catalytic activity">
    <reaction evidence="17">
        <text>L-threonyl-[protein] + ATP = O-phospho-L-threonyl-[protein] + ADP + H(+)</text>
        <dbReference type="Rhea" id="RHEA:46608"/>
        <dbReference type="Rhea" id="RHEA-COMP:11060"/>
        <dbReference type="Rhea" id="RHEA-COMP:11605"/>
        <dbReference type="ChEBI" id="CHEBI:15378"/>
        <dbReference type="ChEBI" id="CHEBI:30013"/>
        <dbReference type="ChEBI" id="CHEBI:30616"/>
        <dbReference type="ChEBI" id="CHEBI:61977"/>
        <dbReference type="ChEBI" id="CHEBI:456216"/>
        <dbReference type="EC" id="2.7.11.1"/>
    </reaction>
</comment>
<evidence type="ECO:0000256" key="14">
    <source>
        <dbReference type="ARBA" id="ARBA00023157"/>
    </source>
</evidence>
<dbReference type="SMART" id="SM00108">
    <property type="entry name" value="B_lectin"/>
    <property type="match status" value="1"/>
</dbReference>
<evidence type="ECO:0000256" key="8">
    <source>
        <dbReference type="ARBA" id="ARBA00022734"/>
    </source>
</evidence>
<evidence type="ECO:0000256" key="4">
    <source>
        <dbReference type="ARBA" id="ARBA00022536"/>
    </source>
</evidence>
<evidence type="ECO:0000256" key="15">
    <source>
        <dbReference type="ARBA" id="ARBA00023170"/>
    </source>
</evidence>
<organism evidence="23 24">
    <name type="scientific">Coffea arabica</name>
    <name type="common">Arabian coffee</name>
    <dbReference type="NCBI Taxonomy" id="13443"/>
    <lineage>
        <taxon>Eukaryota</taxon>
        <taxon>Viridiplantae</taxon>
        <taxon>Streptophyta</taxon>
        <taxon>Embryophyta</taxon>
        <taxon>Tracheophyta</taxon>
        <taxon>Spermatophyta</taxon>
        <taxon>Magnoliopsida</taxon>
        <taxon>eudicotyledons</taxon>
        <taxon>Gunneridae</taxon>
        <taxon>Pentapetalae</taxon>
        <taxon>asterids</taxon>
        <taxon>lamiids</taxon>
        <taxon>Gentianales</taxon>
        <taxon>Rubiaceae</taxon>
        <taxon>Ixoroideae</taxon>
        <taxon>Gardenieae complex</taxon>
        <taxon>Bertiereae - Coffeeae clade</taxon>
        <taxon>Coffeeae</taxon>
        <taxon>Coffea</taxon>
    </lineage>
</organism>
<accession>A0A6P6TER6</accession>